<feature type="domain" description="Tlde1" evidence="1">
    <location>
        <begin position="23"/>
        <end position="140"/>
    </location>
</feature>
<sequence length="152" mass="16419">MIDCSFELNGKPMSALKCGAMSFPAFSGLGTHANRREFACHAGIGPIPPGTYYIFDRQSGGLLGSLRDMLNGHGDWFALYAADGKIDDETFCNQVKRGNFRLHPKGTAGISQGCITLESVADYQRLRTFLKGMPAQAVPGISLKAYGRVVVK</sequence>
<dbReference type="Proteomes" id="UP000718593">
    <property type="component" value="Unassembled WGS sequence"/>
</dbReference>
<name>A0A930BV10_9RHOO</name>
<protein>
    <submittedName>
        <fullName evidence="2">DUF2778 domain-containing protein</fullName>
    </submittedName>
</protein>
<comment type="caution">
    <text evidence="2">The sequence shown here is derived from an EMBL/GenBank/DDBJ whole genome shotgun (WGS) entry which is preliminary data.</text>
</comment>
<accession>A0A930BV10</accession>
<evidence type="ECO:0000313" key="2">
    <source>
        <dbReference type="EMBL" id="MBF1165726.1"/>
    </source>
</evidence>
<organism evidence="2 3">
    <name type="scientific">Dechloromonas agitata</name>
    <dbReference type="NCBI Taxonomy" id="73030"/>
    <lineage>
        <taxon>Bacteria</taxon>
        <taxon>Pseudomonadati</taxon>
        <taxon>Pseudomonadota</taxon>
        <taxon>Betaproteobacteria</taxon>
        <taxon>Rhodocyclales</taxon>
        <taxon>Azonexaceae</taxon>
        <taxon>Dechloromonas</taxon>
    </lineage>
</organism>
<proteinExistence type="predicted"/>
<reference evidence="2" key="1">
    <citation type="submission" date="2020-04" db="EMBL/GenBank/DDBJ databases">
        <title>Deep metagenomics examines the oral microbiome during advanced dental caries in children, revealing novel taxa and co-occurrences with host molecules.</title>
        <authorList>
            <person name="Baker J.L."/>
            <person name="Morton J.T."/>
            <person name="Dinis M."/>
            <person name="Alvarez R."/>
            <person name="Tran N.C."/>
            <person name="Knight R."/>
            <person name="Edlund A."/>
        </authorList>
    </citation>
    <scope>NUCLEOTIDE SEQUENCE</scope>
    <source>
        <strain evidence="2">JCVI_32_bin.24</strain>
    </source>
</reference>
<dbReference type="InterPro" id="IPR021225">
    <property type="entry name" value="Tlde1_dom"/>
</dbReference>
<dbReference type="EMBL" id="JABZMI010000264">
    <property type="protein sequence ID" value="MBF1165726.1"/>
    <property type="molecule type" value="Genomic_DNA"/>
</dbReference>
<gene>
    <name evidence="2" type="ORF">HXL68_11900</name>
</gene>
<evidence type="ECO:0000313" key="3">
    <source>
        <dbReference type="Proteomes" id="UP000718593"/>
    </source>
</evidence>
<evidence type="ECO:0000259" key="1">
    <source>
        <dbReference type="Pfam" id="PF10908"/>
    </source>
</evidence>
<dbReference type="AlphaFoldDB" id="A0A930BV10"/>
<dbReference type="Pfam" id="PF10908">
    <property type="entry name" value="Tlde1_dom"/>
    <property type="match status" value="1"/>
</dbReference>